<sequence>MSLKHAGKFSPGISVKKEGVYLAKLNMILVQILKQEWPKHWPTFISDIVGASRTSESLCQNNMIILKLLSEEVFDFSSGQMTQVKAKHLKDSMCNEFSQIFQLCQFVMLYTDYPCLYYYYYYYYPCLYYYYYYYYPCQYHYYYYYYYYYYYHYHNYYLYQYYDYYHYYNYYNYYPCQYYYYYYYYP</sequence>
<evidence type="ECO:0000313" key="2">
    <source>
        <dbReference type="EMBL" id="KAI5608127.1"/>
    </source>
</evidence>
<dbReference type="AlphaFoldDB" id="A0AAD5FA74"/>
<dbReference type="GO" id="GO:0000055">
    <property type="term" value="P:ribosomal large subunit export from nucleus"/>
    <property type="evidence" value="ECO:0007669"/>
    <property type="project" value="TreeGrafter"/>
</dbReference>
<evidence type="ECO:0000259" key="1">
    <source>
        <dbReference type="Pfam" id="PF08389"/>
    </source>
</evidence>
<gene>
    <name evidence="2" type="ORF">C0J50_9620</name>
</gene>
<reference evidence="2" key="1">
    <citation type="submission" date="2018-07" db="EMBL/GenBank/DDBJ databases">
        <title>Comparative genomics of catfishes provides insights into carnivory and benthic adaptation.</title>
        <authorList>
            <person name="Zhang Y."/>
            <person name="Wang D."/>
            <person name="Peng Z."/>
            <person name="Zheng S."/>
            <person name="Shao F."/>
            <person name="Tao W."/>
        </authorList>
    </citation>
    <scope>NUCLEOTIDE SEQUENCE</scope>
    <source>
        <strain evidence="2">Chongqing</strain>
    </source>
</reference>
<protein>
    <submittedName>
        <fullName evidence="2">Exportin-1</fullName>
    </submittedName>
</protein>
<name>A0AAD5FA74_SILAS</name>
<comment type="caution">
    <text evidence="2">The sequence shown here is derived from an EMBL/GenBank/DDBJ whole genome shotgun (WGS) entry which is preliminary data.</text>
</comment>
<dbReference type="GO" id="GO:0005049">
    <property type="term" value="F:nuclear export signal receptor activity"/>
    <property type="evidence" value="ECO:0007669"/>
    <property type="project" value="InterPro"/>
</dbReference>
<dbReference type="PANTHER" id="PTHR11223">
    <property type="entry name" value="EXPORTIN 1/5"/>
    <property type="match status" value="1"/>
</dbReference>
<dbReference type="GO" id="GO:0000056">
    <property type="term" value="P:ribosomal small subunit export from nucleus"/>
    <property type="evidence" value="ECO:0007669"/>
    <property type="project" value="TreeGrafter"/>
</dbReference>
<proteinExistence type="predicted"/>
<accession>A0AAD5FA74</accession>
<dbReference type="GO" id="GO:0005634">
    <property type="term" value="C:nucleus"/>
    <property type="evidence" value="ECO:0007669"/>
    <property type="project" value="TreeGrafter"/>
</dbReference>
<feature type="domain" description="Exportin-1/Importin-beta-like" evidence="1">
    <location>
        <begin position="20"/>
        <end position="110"/>
    </location>
</feature>
<dbReference type="GO" id="GO:0006611">
    <property type="term" value="P:protein export from nucleus"/>
    <property type="evidence" value="ECO:0007669"/>
    <property type="project" value="InterPro"/>
</dbReference>
<dbReference type="SUPFAM" id="SSF48371">
    <property type="entry name" value="ARM repeat"/>
    <property type="match status" value="1"/>
</dbReference>
<dbReference type="Pfam" id="PF08389">
    <property type="entry name" value="Xpo1"/>
    <property type="match status" value="1"/>
</dbReference>
<dbReference type="InterPro" id="IPR045065">
    <property type="entry name" value="XPO1/5"/>
</dbReference>
<dbReference type="InterPro" id="IPR013598">
    <property type="entry name" value="Exportin-1/Importin-b-like"/>
</dbReference>
<dbReference type="EMBL" id="MU585527">
    <property type="protein sequence ID" value="KAI5608127.1"/>
    <property type="molecule type" value="Genomic_DNA"/>
</dbReference>
<dbReference type="InterPro" id="IPR016024">
    <property type="entry name" value="ARM-type_fold"/>
</dbReference>
<dbReference type="InterPro" id="IPR011989">
    <property type="entry name" value="ARM-like"/>
</dbReference>
<dbReference type="Proteomes" id="UP001205998">
    <property type="component" value="Unassembled WGS sequence"/>
</dbReference>
<dbReference type="GO" id="GO:0005737">
    <property type="term" value="C:cytoplasm"/>
    <property type="evidence" value="ECO:0007669"/>
    <property type="project" value="TreeGrafter"/>
</dbReference>
<dbReference type="PANTHER" id="PTHR11223:SF16">
    <property type="entry name" value="EXPORTIN 1 (CRM1 HOMOLOG, YEAST) A"/>
    <property type="match status" value="1"/>
</dbReference>
<dbReference type="Gene3D" id="1.25.10.10">
    <property type="entry name" value="Leucine-rich Repeat Variant"/>
    <property type="match status" value="1"/>
</dbReference>
<keyword evidence="3" id="KW-1185">Reference proteome</keyword>
<organism evidence="2 3">
    <name type="scientific">Silurus asotus</name>
    <name type="common">Amur catfish</name>
    <name type="synonym">Parasilurus asotus</name>
    <dbReference type="NCBI Taxonomy" id="30991"/>
    <lineage>
        <taxon>Eukaryota</taxon>
        <taxon>Metazoa</taxon>
        <taxon>Chordata</taxon>
        <taxon>Craniata</taxon>
        <taxon>Vertebrata</taxon>
        <taxon>Euteleostomi</taxon>
        <taxon>Actinopterygii</taxon>
        <taxon>Neopterygii</taxon>
        <taxon>Teleostei</taxon>
        <taxon>Ostariophysi</taxon>
        <taxon>Siluriformes</taxon>
        <taxon>Siluridae</taxon>
        <taxon>Silurus</taxon>
    </lineage>
</organism>
<evidence type="ECO:0000313" key="3">
    <source>
        <dbReference type="Proteomes" id="UP001205998"/>
    </source>
</evidence>